<comment type="similarity">
    <text evidence="2 9">Belongs to the DEAD box helicase family. DEAH subfamily. FANCM sub-subfamily.</text>
</comment>
<dbReference type="GO" id="GO:0016887">
    <property type="term" value="F:ATP hydrolysis activity"/>
    <property type="evidence" value="ECO:0007669"/>
    <property type="project" value="RHEA"/>
</dbReference>
<evidence type="ECO:0000256" key="2">
    <source>
        <dbReference type="ARBA" id="ARBA00009889"/>
    </source>
</evidence>
<dbReference type="AlphaFoldDB" id="A0A0J0XXM3"/>
<name>A0A0J0XXM3_9TREE</name>
<evidence type="ECO:0000259" key="11">
    <source>
        <dbReference type="PROSITE" id="PS51192"/>
    </source>
</evidence>
<dbReference type="OrthoDB" id="164902at2759"/>
<dbReference type="Pfam" id="PF00271">
    <property type="entry name" value="Helicase_C"/>
    <property type="match status" value="1"/>
</dbReference>
<feature type="compositionally biased region" description="Low complexity" evidence="10">
    <location>
        <begin position="991"/>
        <end position="1005"/>
    </location>
</feature>
<dbReference type="PROSITE" id="PS51194">
    <property type="entry name" value="HELICASE_CTER"/>
    <property type="match status" value="1"/>
</dbReference>
<feature type="compositionally biased region" description="Low complexity" evidence="10">
    <location>
        <begin position="35"/>
        <end position="46"/>
    </location>
</feature>
<evidence type="ECO:0000259" key="12">
    <source>
        <dbReference type="PROSITE" id="PS51194"/>
    </source>
</evidence>
<dbReference type="InterPro" id="IPR001650">
    <property type="entry name" value="Helicase_C-like"/>
</dbReference>
<feature type="compositionally biased region" description="Polar residues" evidence="10">
    <location>
        <begin position="926"/>
        <end position="935"/>
    </location>
</feature>
<keyword evidence="3" id="KW-0547">Nucleotide-binding</keyword>
<evidence type="ECO:0000256" key="1">
    <source>
        <dbReference type="ARBA" id="ARBA00004123"/>
    </source>
</evidence>
<dbReference type="GO" id="GO:0036297">
    <property type="term" value="P:interstrand cross-link repair"/>
    <property type="evidence" value="ECO:0007669"/>
    <property type="project" value="UniProtKB-ARBA"/>
</dbReference>
<evidence type="ECO:0000256" key="6">
    <source>
        <dbReference type="ARBA" id="ARBA00022840"/>
    </source>
</evidence>
<keyword evidence="7" id="KW-0539">Nucleus</keyword>
<dbReference type="CDD" id="cd12091">
    <property type="entry name" value="FANCM_ID"/>
    <property type="match status" value="1"/>
</dbReference>
<dbReference type="GO" id="GO:0043138">
    <property type="term" value="F:3'-5' DNA helicase activity"/>
    <property type="evidence" value="ECO:0007669"/>
    <property type="project" value="InterPro"/>
</dbReference>
<dbReference type="EC" id="3.6.4.12" evidence="9"/>
<dbReference type="GeneID" id="28981696"/>
<dbReference type="GO" id="GO:0005524">
    <property type="term" value="F:ATP binding"/>
    <property type="evidence" value="ECO:0007669"/>
    <property type="project" value="UniProtKB-UniRule"/>
</dbReference>
<feature type="compositionally biased region" description="Basic and acidic residues" evidence="10">
    <location>
        <begin position="885"/>
        <end position="923"/>
    </location>
</feature>
<feature type="region of interest" description="Disordered" evidence="10">
    <location>
        <begin position="35"/>
        <end position="97"/>
    </location>
</feature>
<comment type="subunit">
    <text evidence="9">Interacts with the MHF histone-fold complex to form the FANCM-MHF complex.</text>
</comment>
<keyword evidence="6" id="KW-0067">ATP-binding</keyword>
<evidence type="ECO:0000313" key="13">
    <source>
        <dbReference type="EMBL" id="KLT45812.1"/>
    </source>
</evidence>
<dbReference type="InterPro" id="IPR039686">
    <property type="entry name" value="FANCM/Mph1-like_ID"/>
</dbReference>
<keyword evidence="5" id="KW-0347">Helicase</keyword>
<keyword evidence="14" id="KW-1185">Reference proteome</keyword>
<dbReference type="GO" id="GO:0005634">
    <property type="term" value="C:nucleus"/>
    <property type="evidence" value="ECO:0007669"/>
    <property type="project" value="UniProtKB-SubCell"/>
</dbReference>
<dbReference type="InterPro" id="IPR044749">
    <property type="entry name" value="FANCM_DEXDc"/>
</dbReference>
<dbReference type="GO" id="GO:0009378">
    <property type="term" value="F:four-way junction helicase activity"/>
    <property type="evidence" value="ECO:0007669"/>
    <property type="project" value="TreeGrafter"/>
</dbReference>
<dbReference type="PANTHER" id="PTHR14025:SF20">
    <property type="entry name" value="FANCONI ANEMIA GROUP M PROTEIN"/>
    <property type="match status" value="1"/>
</dbReference>
<dbReference type="PROSITE" id="PS51192">
    <property type="entry name" value="HELICASE_ATP_BIND_1"/>
    <property type="match status" value="1"/>
</dbReference>
<feature type="region of interest" description="Disordered" evidence="10">
    <location>
        <begin position="780"/>
        <end position="1131"/>
    </location>
</feature>
<dbReference type="SMART" id="SM00487">
    <property type="entry name" value="DEXDc"/>
    <property type="match status" value="1"/>
</dbReference>
<feature type="compositionally biased region" description="Low complexity" evidence="10">
    <location>
        <begin position="1031"/>
        <end position="1042"/>
    </location>
</feature>
<dbReference type="Gene3D" id="3.40.50.300">
    <property type="entry name" value="P-loop containing nucleotide triphosphate hydrolases"/>
    <property type="match status" value="2"/>
</dbReference>
<dbReference type="GO" id="GO:0000400">
    <property type="term" value="F:four-way junction DNA binding"/>
    <property type="evidence" value="ECO:0007669"/>
    <property type="project" value="TreeGrafter"/>
</dbReference>
<feature type="compositionally biased region" description="Low complexity" evidence="10">
    <location>
        <begin position="862"/>
        <end position="878"/>
    </location>
</feature>
<reference evidence="13 14" key="1">
    <citation type="submission" date="2015-03" db="EMBL/GenBank/DDBJ databases">
        <title>Genomics and transcriptomics of the oil-accumulating basidiomycete yeast T. oleaginosus allow insights into substrate utilization and the diverse evolutionary trajectories of mating systems in fungi.</title>
        <authorList>
            <consortium name="DOE Joint Genome Institute"/>
            <person name="Kourist R."/>
            <person name="Kracht O."/>
            <person name="Bracharz F."/>
            <person name="Lipzen A."/>
            <person name="Nolan M."/>
            <person name="Ohm R."/>
            <person name="Grigoriev I."/>
            <person name="Sun S."/>
            <person name="Heitman J."/>
            <person name="Bruck T."/>
            <person name="Nowrousian M."/>
        </authorList>
    </citation>
    <scope>NUCLEOTIDE SEQUENCE [LARGE SCALE GENOMIC DNA]</scope>
    <source>
        <strain evidence="13 14">IBC0246</strain>
    </source>
</reference>
<feature type="compositionally biased region" description="Basic residues" evidence="10">
    <location>
        <begin position="168"/>
        <end position="177"/>
    </location>
</feature>
<dbReference type="EMBL" id="KQ087179">
    <property type="protein sequence ID" value="KLT45812.1"/>
    <property type="molecule type" value="Genomic_DNA"/>
</dbReference>
<feature type="compositionally biased region" description="Acidic residues" evidence="10">
    <location>
        <begin position="182"/>
        <end position="197"/>
    </location>
</feature>
<dbReference type="GO" id="GO:0045003">
    <property type="term" value="P:double-strand break repair via synthesis-dependent strand annealing"/>
    <property type="evidence" value="ECO:0007669"/>
    <property type="project" value="TreeGrafter"/>
</dbReference>
<dbReference type="SMART" id="SM00490">
    <property type="entry name" value="HELICc"/>
    <property type="match status" value="1"/>
</dbReference>
<comment type="catalytic activity">
    <reaction evidence="8 9">
        <text>ATP + H2O = ADP + phosphate + H(+)</text>
        <dbReference type="Rhea" id="RHEA:13065"/>
        <dbReference type="ChEBI" id="CHEBI:15377"/>
        <dbReference type="ChEBI" id="CHEBI:15378"/>
        <dbReference type="ChEBI" id="CHEBI:30616"/>
        <dbReference type="ChEBI" id="CHEBI:43474"/>
        <dbReference type="ChEBI" id="CHEBI:456216"/>
        <dbReference type="EC" id="3.6.4.12"/>
    </reaction>
</comment>
<dbReference type="CDD" id="cd18033">
    <property type="entry name" value="DEXDc_FANCM"/>
    <property type="match status" value="1"/>
</dbReference>
<proteinExistence type="inferred from homology"/>
<sequence>MSDSDFDEFASDSFAVDDSFFAQLDDIEVKAISSTSARARSIATASEQAHASTSSSNAQAGPSRLPPSAASRRAAALGVRLPRPTPHPSSDDYGEMSLTPESLEQIDHAVRAKGTTIIPSSGISQQRAFARTKSGNMLQTHLNFRRENPYTKGKRWDRTVFAATGRRVSVKKGKAKARPYGDGDDEDDEDEDQEEPLAPDPAPLVDTTRPYEPQKHHYVQSTISTYLYPTNHPKRSYQYDIIRSCFTDNTLVALPTGLGKTFVAGVVMLNFYRWFPTGKIVFLAPTRPLVNQQIEACQLTCGIPSNDAAVMTGQSMAAKKRDKMWDERRVFYCTPQTLDNDLQRGAVDPRDIVLAVFDEAHKASGSYAYTTILALITAQNPYFRVLALTATPGNDVPRVQGVVDALHISRIEIREAESPEVRQYMNDKHTEKHVISMGPIITELRDRWAALMKPIIQKLVERHVLTERDLDVKRLKTFRVTARRMEIARDRTSGLKWAMGTLGNLEKMCRAMAYLLEFSLGMFLTSATEIAGNPTTAGKAGNSRGGAMSMRSNVEFQRILMDVEHEMTAIRKHREGKTLADSHPKMQKTLELLLAHFAQAEEDEQVHGVRNNTRAMVFCSFRECVLEVVDMLNEHPHLLKATKFVGQSQGKQEKDNGFTQKDQKKTIEEFKEGKYNILVSTSIGEEGLDIGEVDFVVIYDMPKQSIKLLQRIGRTGRKRDGQVHVLMSEGREDLNWETAQQTHRDIQKEILHSRNLELFEDVERLLPAKFPECIEKEMEIDPWDPSEQGRMLPAASQSQGRASGRGSSKPAPAKRKRVSEVPPGHEGFKTVAQLLKQGAGKRKKRGDSDEDDGSSDPDDVDPSSSRSGSKASRSISRAKGSKKPRSSEPKSSSEPKKLSRQEEREKAAEEFERKRENLNRRALDFFNTQGPARQLSSSPRRATPPSSPHAYSTAVANGKEAAPPAEIAGLSQVDLSMDSDEELELVKPTVSPSRPFSSRSAPRLSNMGPPPVPSSPTRPSVVHETPLSRLTRPSPSTGGTEPTPFPVRRQGRRVVLPSSEPDSPAPRPLQRLRRRPPSSPDGTPDTSPIVDRGTRRARESRAIAAHFVDIDAGVSGSGSLDEGSGEEDEYDRGFVGDFQATQAPRGYDQRAIYRAGLSTQVAGQAGLAFASRDRSPAFLAKARVPVLLSDDEHARSSDNEYELGSFVCDDDEAVAFDSSQRSDALRL</sequence>
<organism evidence="13 14">
    <name type="scientific">Cutaneotrichosporon oleaginosum</name>
    <dbReference type="NCBI Taxonomy" id="879819"/>
    <lineage>
        <taxon>Eukaryota</taxon>
        <taxon>Fungi</taxon>
        <taxon>Dikarya</taxon>
        <taxon>Basidiomycota</taxon>
        <taxon>Agaricomycotina</taxon>
        <taxon>Tremellomycetes</taxon>
        <taxon>Trichosporonales</taxon>
        <taxon>Trichosporonaceae</taxon>
        <taxon>Cutaneotrichosporon</taxon>
    </lineage>
</organism>
<feature type="compositionally biased region" description="Basic and acidic residues" evidence="10">
    <location>
        <begin position="1092"/>
        <end position="1101"/>
    </location>
</feature>
<comment type="subcellular location">
    <subcellularLocation>
        <location evidence="1 9">Nucleus</location>
    </subcellularLocation>
</comment>
<dbReference type="Pfam" id="PF00270">
    <property type="entry name" value="DEAD"/>
    <property type="match status" value="1"/>
</dbReference>
<dbReference type="PANTHER" id="PTHR14025">
    <property type="entry name" value="FANCONI ANEMIA GROUP M FANCM FAMILY MEMBER"/>
    <property type="match status" value="1"/>
</dbReference>
<dbReference type="InterPro" id="IPR027417">
    <property type="entry name" value="P-loop_NTPase"/>
</dbReference>
<comment type="function">
    <text evidence="9">ATP-dependent DNA helicase involved in DNA damage repair by homologous recombination and in genome maintenance. Capable of unwinding D-loops. Plays a role in limiting crossover recombinants during mitotic DNA double-strand break (DSB) repair. Component of a FANCM-MHF complex which promotes gene conversion at blocked replication forks, probably by reversal of the stalled fork.</text>
</comment>
<protein>
    <recommendedName>
        <fullName evidence="9">ATP-dependent DNA helicase</fullName>
        <ecNumber evidence="9">3.6.4.12</ecNumber>
    </recommendedName>
</protein>
<evidence type="ECO:0000313" key="14">
    <source>
        <dbReference type="Proteomes" id="UP000053611"/>
    </source>
</evidence>
<feature type="domain" description="Helicase C-terminal" evidence="12">
    <location>
        <begin position="601"/>
        <end position="766"/>
    </location>
</feature>
<feature type="compositionally biased region" description="Low complexity" evidence="10">
    <location>
        <begin position="794"/>
        <end position="808"/>
    </location>
</feature>
<evidence type="ECO:0000256" key="4">
    <source>
        <dbReference type="ARBA" id="ARBA00022801"/>
    </source>
</evidence>
<dbReference type="Proteomes" id="UP000053611">
    <property type="component" value="Unassembled WGS sequence"/>
</dbReference>
<dbReference type="InterPro" id="IPR014001">
    <property type="entry name" value="Helicase_ATP-bd"/>
</dbReference>
<dbReference type="FunFam" id="3.40.50.300:FF:000861">
    <property type="entry name" value="Fanconi anemia, complementation group M"/>
    <property type="match status" value="1"/>
</dbReference>
<dbReference type="STRING" id="879819.A0A0J0XXM3"/>
<gene>
    <name evidence="13" type="ORF">CC85DRAFT_268316</name>
</gene>
<accession>A0A0J0XXM3</accession>
<evidence type="ECO:0000256" key="3">
    <source>
        <dbReference type="ARBA" id="ARBA00022741"/>
    </source>
</evidence>
<evidence type="ECO:0000256" key="8">
    <source>
        <dbReference type="ARBA" id="ARBA00047995"/>
    </source>
</evidence>
<feature type="compositionally biased region" description="Acidic residues" evidence="10">
    <location>
        <begin position="848"/>
        <end position="861"/>
    </location>
</feature>
<evidence type="ECO:0000256" key="10">
    <source>
        <dbReference type="SAM" id="MobiDB-lite"/>
    </source>
</evidence>
<evidence type="ECO:0000256" key="7">
    <source>
        <dbReference type="ARBA" id="ARBA00023242"/>
    </source>
</evidence>
<dbReference type="RefSeq" id="XP_018282303.1">
    <property type="nucleotide sequence ID" value="XM_018421093.1"/>
</dbReference>
<feature type="domain" description="Helicase ATP-binding" evidence="11">
    <location>
        <begin position="241"/>
        <end position="410"/>
    </location>
</feature>
<keyword evidence="4 13" id="KW-0378">Hydrolase</keyword>
<feature type="compositionally biased region" description="Polar residues" evidence="10">
    <location>
        <begin position="47"/>
        <end position="59"/>
    </location>
</feature>
<feature type="compositionally biased region" description="Low complexity" evidence="10">
    <location>
        <begin position="60"/>
        <end position="78"/>
    </location>
</feature>
<dbReference type="InterPro" id="IPR011545">
    <property type="entry name" value="DEAD/DEAH_box_helicase_dom"/>
</dbReference>
<evidence type="ECO:0000256" key="9">
    <source>
        <dbReference type="RuleBase" id="RU367027"/>
    </source>
</evidence>
<dbReference type="SUPFAM" id="SSF52540">
    <property type="entry name" value="P-loop containing nucleoside triphosphate hydrolases"/>
    <property type="match status" value="1"/>
</dbReference>
<feature type="region of interest" description="Disordered" evidence="10">
    <location>
        <begin position="167"/>
        <end position="209"/>
    </location>
</feature>
<evidence type="ECO:0000256" key="5">
    <source>
        <dbReference type="ARBA" id="ARBA00022806"/>
    </source>
</evidence>